<accession>A0A0L8FRH5</accession>
<evidence type="ECO:0000313" key="1">
    <source>
        <dbReference type="EMBL" id="KOF67020.1"/>
    </source>
</evidence>
<reference evidence="1" key="1">
    <citation type="submission" date="2015-07" db="EMBL/GenBank/DDBJ databases">
        <title>MeaNS - Measles Nucleotide Surveillance Program.</title>
        <authorList>
            <person name="Tran T."/>
            <person name="Druce J."/>
        </authorList>
    </citation>
    <scope>NUCLEOTIDE SEQUENCE</scope>
    <source>
        <strain evidence="1">UCB-OBI-ISO-001</strain>
        <tissue evidence="1">Gonad</tissue>
    </source>
</reference>
<dbReference type="EMBL" id="KQ427473">
    <property type="protein sequence ID" value="KOF67020.1"/>
    <property type="molecule type" value="Genomic_DNA"/>
</dbReference>
<proteinExistence type="predicted"/>
<dbReference type="AlphaFoldDB" id="A0A0L8FRH5"/>
<name>A0A0L8FRH5_OCTBM</name>
<sequence>MYTRSSYSRPFRQNDLSLTTNHISVAVPFHSISHLPSNHSMLLSCCKSTNAFGSLFTRRLRYQYLFLWKAAHIYVCLESVAVVCHGPSKENCKFVSISRSFCAGSLNNLRAPV</sequence>
<gene>
    <name evidence="1" type="ORF">OCBIM_22010712mg</name>
</gene>
<organism evidence="1">
    <name type="scientific">Octopus bimaculoides</name>
    <name type="common">California two-spotted octopus</name>
    <dbReference type="NCBI Taxonomy" id="37653"/>
    <lineage>
        <taxon>Eukaryota</taxon>
        <taxon>Metazoa</taxon>
        <taxon>Spiralia</taxon>
        <taxon>Lophotrochozoa</taxon>
        <taxon>Mollusca</taxon>
        <taxon>Cephalopoda</taxon>
        <taxon>Coleoidea</taxon>
        <taxon>Octopodiformes</taxon>
        <taxon>Octopoda</taxon>
        <taxon>Incirrata</taxon>
        <taxon>Octopodidae</taxon>
        <taxon>Octopus</taxon>
    </lineage>
</organism>
<protein>
    <submittedName>
        <fullName evidence="1">Uncharacterized protein</fullName>
    </submittedName>
</protein>